<dbReference type="InterPro" id="IPR036890">
    <property type="entry name" value="HATPase_C_sf"/>
</dbReference>
<dbReference type="InterPro" id="IPR020568">
    <property type="entry name" value="Ribosomal_Su5_D2-typ_SF"/>
</dbReference>
<dbReference type="Pfam" id="PF01119">
    <property type="entry name" value="DNA_mis_repair"/>
    <property type="match status" value="1"/>
</dbReference>
<dbReference type="Pfam" id="PF16413">
    <property type="entry name" value="Mlh1_C"/>
    <property type="match status" value="1"/>
</dbReference>
<dbReference type="PANTHER" id="PTHR10073">
    <property type="entry name" value="DNA MISMATCH REPAIR PROTEIN MLH, PMS, MUTL"/>
    <property type="match status" value="1"/>
</dbReference>
<evidence type="ECO:0000313" key="5">
    <source>
        <dbReference type="Proteomes" id="UP000261580"/>
    </source>
</evidence>
<feature type="compositionally biased region" description="Basic and acidic residues" evidence="2">
    <location>
        <begin position="336"/>
        <end position="349"/>
    </location>
</feature>
<dbReference type="SUPFAM" id="SSF55874">
    <property type="entry name" value="ATPase domain of HSP90 chaperone/DNA topoisomerase II/histidine kinase"/>
    <property type="match status" value="1"/>
</dbReference>
<dbReference type="GeneTree" id="ENSGT00800000124177"/>
<protein>
    <submittedName>
        <fullName evidence="4">MutL homolog 1, colon cancer, nonpolyposis type 2 (E. coli)</fullName>
    </submittedName>
</protein>
<dbReference type="OMA" id="ANYHVKK"/>
<dbReference type="STRING" id="32507.ENSNBRP00000021449"/>
<dbReference type="Ensembl" id="ENSNBRT00000022027.1">
    <property type="protein sequence ID" value="ENSNBRP00000021449.1"/>
    <property type="gene ID" value="ENSNBRG00000016325.1"/>
</dbReference>
<dbReference type="SMART" id="SM01340">
    <property type="entry name" value="DNA_mis_repair"/>
    <property type="match status" value="1"/>
</dbReference>
<dbReference type="GO" id="GO:0006298">
    <property type="term" value="P:mismatch repair"/>
    <property type="evidence" value="ECO:0007669"/>
    <property type="project" value="InterPro"/>
</dbReference>
<dbReference type="PROSITE" id="PS00058">
    <property type="entry name" value="DNA_MISMATCH_REPAIR_1"/>
    <property type="match status" value="1"/>
</dbReference>
<accession>A0A3Q4MWZ1</accession>
<evidence type="ECO:0000256" key="1">
    <source>
        <dbReference type="ARBA" id="ARBA00006082"/>
    </source>
</evidence>
<proteinExistence type="inferred from homology"/>
<feature type="compositionally biased region" description="Polar residues" evidence="2">
    <location>
        <begin position="234"/>
        <end position="247"/>
    </location>
</feature>
<dbReference type="GO" id="GO:0140664">
    <property type="term" value="F:ATP-dependent DNA damage sensor activity"/>
    <property type="evidence" value="ECO:0007669"/>
    <property type="project" value="InterPro"/>
</dbReference>
<dbReference type="Bgee" id="ENSNBRG00000016325">
    <property type="expression patterns" value="Expressed in zone of skin and 7 other cell types or tissues"/>
</dbReference>
<dbReference type="Proteomes" id="UP000261580">
    <property type="component" value="Unassembled WGS sequence"/>
</dbReference>
<organism evidence="4 5">
    <name type="scientific">Neolamprologus brichardi</name>
    <name type="common">Fairy cichlid</name>
    <name type="synonym">Lamprologus brichardi</name>
    <dbReference type="NCBI Taxonomy" id="32507"/>
    <lineage>
        <taxon>Eukaryota</taxon>
        <taxon>Metazoa</taxon>
        <taxon>Chordata</taxon>
        <taxon>Craniata</taxon>
        <taxon>Vertebrata</taxon>
        <taxon>Euteleostomi</taxon>
        <taxon>Actinopterygii</taxon>
        <taxon>Neopterygii</taxon>
        <taxon>Teleostei</taxon>
        <taxon>Neoteleostei</taxon>
        <taxon>Acanthomorphata</taxon>
        <taxon>Ovalentaria</taxon>
        <taxon>Cichlomorphae</taxon>
        <taxon>Cichliformes</taxon>
        <taxon>Cichlidae</taxon>
        <taxon>African cichlids</taxon>
        <taxon>Pseudocrenilabrinae</taxon>
        <taxon>Lamprologini</taxon>
        <taxon>Neolamprologus</taxon>
    </lineage>
</organism>
<dbReference type="SUPFAM" id="SSF54211">
    <property type="entry name" value="Ribosomal protein S5 domain 2-like"/>
    <property type="match status" value="1"/>
</dbReference>
<feature type="domain" description="DNA mismatch repair protein S5" evidence="3">
    <location>
        <begin position="90"/>
        <end position="214"/>
    </location>
</feature>
<feature type="region of interest" description="Disordered" evidence="2">
    <location>
        <begin position="319"/>
        <end position="358"/>
    </location>
</feature>
<dbReference type="GO" id="GO:0032389">
    <property type="term" value="C:MutLalpha complex"/>
    <property type="evidence" value="ECO:0007669"/>
    <property type="project" value="TreeGrafter"/>
</dbReference>
<dbReference type="InterPro" id="IPR014762">
    <property type="entry name" value="DNA_mismatch_repair_CS"/>
</dbReference>
<dbReference type="GO" id="GO:0030983">
    <property type="term" value="F:mismatched DNA binding"/>
    <property type="evidence" value="ECO:0007669"/>
    <property type="project" value="InterPro"/>
</dbReference>
<comment type="similarity">
    <text evidence="1">Belongs to the DNA mismatch repair MutL/HexB family.</text>
</comment>
<sequence>MAGVIRRLDETVVNRIAAGEVIQRPANAVKEMIENCMKGCLRMTLLKEDMEIVCERFTTSKLQTFEDLSSIATYGFRGEALASISHVAHVTITTKTADAKCAYRANYSDGKLKGPPKPCAGNQGTQILVEDLFYNVSTRRKALKSPSDEYSRIVEVVGRCGYNLESLLLSNFHSLEIAPQNVDVNVHPTKHEVHFLHEDSVIESVQKHIESKLLGSNSSRTYFTQTLLPGLSVSGNTEVKASSTTSESSERVYAHQMVRTDCRTQKLDAFLQPKEKPLPDPEPAGPSSGQTAIKAIQADSIEMDDVDDSDMLEALAEQEAEVPKGEEQGSVGALDNQRKRPRTEQKEQQQEEGEDLTAAATPKRRVIKLNSIKELRAEITENTHKGLQEMMQNHSFVGCVNPQWSLVQHHTKLYLLNTNKLSQELFYQILIYDFGNFGVLRLSTPAPLYDLAMLALESEESGWTEEDGPKEGLAQYIVDFLKKKAEMLEDYFSMEIDQEGNLLGLPLLLDNYTPVMEGLPMFILRLATEVNWDGEKDCFRDFSKECSMFYSIRKQYILEGTEVNSWRWKVEHLIFKAFRTLLSPPKSFSEDGTVLQIANLPDLYKVFERC</sequence>
<dbReference type="InterPro" id="IPR038973">
    <property type="entry name" value="MutL/Mlh/Pms-like"/>
</dbReference>
<feature type="region of interest" description="Disordered" evidence="2">
    <location>
        <begin position="234"/>
        <end position="254"/>
    </location>
</feature>
<dbReference type="CDD" id="cd16926">
    <property type="entry name" value="HATPase_MutL-MLH-PMS-like"/>
    <property type="match status" value="1"/>
</dbReference>
<name>A0A3Q4MWZ1_NEOBR</name>
<evidence type="ECO:0000256" key="2">
    <source>
        <dbReference type="SAM" id="MobiDB-lite"/>
    </source>
</evidence>
<dbReference type="InterPro" id="IPR032189">
    <property type="entry name" value="Mlh1_C"/>
</dbReference>
<evidence type="ECO:0000259" key="3">
    <source>
        <dbReference type="SMART" id="SM01340"/>
    </source>
</evidence>
<reference evidence="4" key="2">
    <citation type="submission" date="2025-09" db="UniProtKB">
        <authorList>
            <consortium name="Ensembl"/>
        </authorList>
    </citation>
    <scope>IDENTIFICATION</scope>
</reference>
<keyword evidence="5" id="KW-1185">Reference proteome</keyword>
<dbReference type="AlphaFoldDB" id="A0A3Q4MWZ1"/>
<dbReference type="Gene3D" id="3.30.565.10">
    <property type="entry name" value="Histidine kinase-like ATPase, C-terminal domain"/>
    <property type="match status" value="2"/>
</dbReference>
<dbReference type="GO" id="GO:0005524">
    <property type="term" value="F:ATP binding"/>
    <property type="evidence" value="ECO:0007669"/>
    <property type="project" value="InterPro"/>
</dbReference>
<dbReference type="InterPro" id="IPR013507">
    <property type="entry name" value="DNA_mismatch_S5_2-like"/>
</dbReference>
<reference evidence="4" key="1">
    <citation type="submission" date="2025-08" db="UniProtKB">
        <authorList>
            <consortium name="Ensembl"/>
        </authorList>
    </citation>
    <scope>IDENTIFICATION</scope>
</reference>
<evidence type="ECO:0000313" key="4">
    <source>
        <dbReference type="Ensembl" id="ENSNBRP00000021449.1"/>
    </source>
</evidence>
<dbReference type="GO" id="GO:0016887">
    <property type="term" value="F:ATP hydrolysis activity"/>
    <property type="evidence" value="ECO:0007669"/>
    <property type="project" value="InterPro"/>
</dbReference>
<dbReference type="PANTHER" id="PTHR10073:SF12">
    <property type="entry name" value="DNA MISMATCH REPAIR PROTEIN MLH1"/>
    <property type="match status" value="1"/>
</dbReference>